<evidence type="ECO:0000313" key="2">
    <source>
        <dbReference type="Proteomes" id="UP001501079"/>
    </source>
</evidence>
<keyword evidence="2" id="KW-1185">Reference proteome</keyword>
<evidence type="ECO:0008006" key="3">
    <source>
        <dbReference type="Google" id="ProtNLM"/>
    </source>
</evidence>
<reference evidence="2" key="1">
    <citation type="journal article" date="2019" name="Int. J. Syst. Evol. Microbiol.">
        <title>The Global Catalogue of Microorganisms (GCM) 10K type strain sequencing project: providing services to taxonomists for standard genome sequencing and annotation.</title>
        <authorList>
            <consortium name="The Broad Institute Genomics Platform"/>
            <consortium name="The Broad Institute Genome Sequencing Center for Infectious Disease"/>
            <person name="Wu L."/>
            <person name="Ma J."/>
        </authorList>
    </citation>
    <scope>NUCLEOTIDE SEQUENCE [LARGE SCALE GENOMIC DNA]</scope>
    <source>
        <strain evidence="2">JCM 17591</strain>
    </source>
</reference>
<evidence type="ECO:0000313" key="1">
    <source>
        <dbReference type="EMBL" id="GAA4175814.1"/>
    </source>
</evidence>
<protein>
    <recommendedName>
        <fullName evidence="3">Glycosyltransferase</fullName>
    </recommendedName>
</protein>
<dbReference type="Proteomes" id="UP001501079">
    <property type="component" value="Unassembled WGS sequence"/>
</dbReference>
<proteinExistence type="predicted"/>
<dbReference type="EMBL" id="BAABBW010000003">
    <property type="protein sequence ID" value="GAA4175814.1"/>
    <property type="molecule type" value="Genomic_DNA"/>
</dbReference>
<gene>
    <name evidence="1" type="ORF">GCM10022287_22020</name>
</gene>
<accession>A0ABP8A1T7</accession>
<comment type="caution">
    <text evidence="1">The sequence shown here is derived from an EMBL/GenBank/DDBJ whole genome shotgun (WGS) entry which is preliminary data.</text>
</comment>
<name>A0ABP8A1T7_9MICO</name>
<dbReference type="RefSeq" id="WP_344754307.1">
    <property type="nucleotide sequence ID" value="NZ_BAABBW010000003.1"/>
</dbReference>
<organism evidence="1 2">
    <name type="scientific">Gryllotalpicola koreensis</name>
    <dbReference type="NCBI Taxonomy" id="993086"/>
    <lineage>
        <taxon>Bacteria</taxon>
        <taxon>Bacillati</taxon>
        <taxon>Actinomycetota</taxon>
        <taxon>Actinomycetes</taxon>
        <taxon>Micrococcales</taxon>
        <taxon>Microbacteriaceae</taxon>
        <taxon>Gryllotalpicola</taxon>
    </lineage>
</organism>
<sequence>MIRYAIVGHVSRAVQCAALQRSLNATLFLDDGTLGEWANHARALTWGAEAHDDALWADSWLVVLQDDAQPVPDFKKHVSRALTNVPRDAALVSFYTGTSRPLRSVKPFDEAIMEAELTGAGFLTASRLCWGVAVAIRSSHLRALLDFGAKHSQPYDERLSAFIEGDPWLGSIYYTWPSLVDHEDGSSLVRHAYDDDSKPRKARKVGLPRSWNVTQVNI</sequence>